<gene>
    <name evidence="8" type="ORF">EG240_02240</name>
</gene>
<dbReference type="EMBL" id="RQVQ01000004">
    <property type="protein sequence ID" value="RRJ92629.1"/>
    <property type="molecule type" value="Genomic_DNA"/>
</dbReference>
<evidence type="ECO:0000256" key="6">
    <source>
        <dbReference type="SAM" id="Phobius"/>
    </source>
</evidence>
<feature type="transmembrane region" description="Helical" evidence="6">
    <location>
        <begin position="38"/>
        <end position="61"/>
    </location>
</feature>
<dbReference type="GO" id="GO:0046872">
    <property type="term" value="F:metal ion binding"/>
    <property type="evidence" value="ECO:0007669"/>
    <property type="project" value="UniProtKB-KW"/>
</dbReference>
<protein>
    <submittedName>
        <fullName evidence="8">Cytochrome C oxidase subunit III</fullName>
    </submittedName>
</protein>
<evidence type="ECO:0000259" key="7">
    <source>
        <dbReference type="PROSITE" id="PS51007"/>
    </source>
</evidence>
<organism evidence="8 9">
    <name type="scientific">Paenimyroides tangerinum</name>
    <dbReference type="NCBI Taxonomy" id="2488728"/>
    <lineage>
        <taxon>Bacteria</taxon>
        <taxon>Pseudomonadati</taxon>
        <taxon>Bacteroidota</taxon>
        <taxon>Flavobacteriia</taxon>
        <taxon>Flavobacteriales</taxon>
        <taxon>Flavobacteriaceae</taxon>
        <taxon>Paenimyroides</taxon>
    </lineage>
</organism>
<dbReference type="InterPro" id="IPR009056">
    <property type="entry name" value="Cyt_c-like_dom"/>
</dbReference>
<keyword evidence="9" id="KW-1185">Reference proteome</keyword>
<dbReference type="SUPFAM" id="SSF46626">
    <property type="entry name" value="Cytochrome c"/>
    <property type="match status" value="1"/>
</dbReference>
<reference evidence="8 9" key="1">
    <citation type="submission" date="2018-11" db="EMBL/GenBank/DDBJ databases">
        <title>Flavobacterium sp. nov., YIM 102701-2 draft genome.</title>
        <authorList>
            <person name="Li G."/>
            <person name="Jiang Y."/>
        </authorList>
    </citation>
    <scope>NUCLEOTIDE SEQUENCE [LARGE SCALE GENOMIC DNA]</scope>
    <source>
        <strain evidence="8 9">YIM 102701-2</strain>
    </source>
</reference>
<keyword evidence="6" id="KW-0812">Transmembrane</keyword>
<keyword evidence="6" id="KW-0472">Membrane</keyword>
<keyword evidence="2 4" id="KW-0479">Metal-binding</keyword>
<dbReference type="Proteomes" id="UP000275719">
    <property type="component" value="Unassembled WGS sequence"/>
</dbReference>
<evidence type="ECO:0000256" key="2">
    <source>
        <dbReference type="ARBA" id="ARBA00022723"/>
    </source>
</evidence>
<evidence type="ECO:0000256" key="3">
    <source>
        <dbReference type="ARBA" id="ARBA00023004"/>
    </source>
</evidence>
<dbReference type="GO" id="GO:0020037">
    <property type="term" value="F:heme binding"/>
    <property type="evidence" value="ECO:0007669"/>
    <property type="project" value="InterPro"/>
</dbReference>
<dbReference type="Pfam" id="PF14715">
    <property type="entry name" value="FixP_N"/>
    <property type="match status" value="1"/>
</dbReference>
<dbReference type="PANTHER" id="PTHR33751:SF1">
    <property type="entry name" value="CBB3-TYPE CYTOCHROME C OXIDASE SUBUNIT FIXP"/>
    <property type="match status" value="1"/>
</dbReference>
<evidence type="ECO:0000313" key="8">
    <source>
        <dbReference type="EMBL" id="RRJ92629.1"/>
    </source>
</evidence>
<sequence>MKRFFPVYVRVPLLFAIFFGFVEYFVDSGDKPAFIEYPSVLLLLGLFLFVQIAVEIVSASVNKVVKALMTPEERAEKERLDDLPLTETPGYKKLMKALTRSKSEEEEPNLVLDHEYDGIKELDNELPPWWVYLFYATIIFGVIYLAKYQIFGGDNQVQEFDKQMAAAKIQIEEYKKTAPDLLTADQVTLLTDPADLASGKNIYDTKCAVCHRADGGGGIGPNLTDEHWILGGDIKDVFNTIMEGGRDGKGMVPWKAEIKPSDIQKVASYVLSLQGTNPPEAKAPEGDLFTPTQTNTTEVATDTLQSPAAEVTQN</sequence>
<dbReference type="InterPro" id="IPR038414">
    <property type="entry name" value="CcoP_N_sf"/>
</dbReference>
<dbReference type="RefSeq" id="WP_125016983.1">
    <property type="nucleotide sequence ID" value="NZ_RQVQ01000004.1"/>
</dbReference>
<dbReference type="InterPro" id="IPR032858">
    <property type="entry name" value="CcoP_N"/>
</dbReference>
<dbReference type="InterPro" id="IPR036909">
    <property type="entry name" value="Cyt_c-like_dom_sf"/>
</dbReference>
<evidence type="ECO:0000313" key="9">
    <source>
        <dbReference type="Proteomes" id="UP000275719"/>
    </source>
</evidence>
<feature type="transmembrane region" description="Helical" evidence="6">
    <location>
        <begin position="129"/>
        <end position="146"/>
    </location>
</feature>
<evidence type="ECO:0000256" key="5">
    <source>
        <dbReference type="SAM" id="MobiDB-lite"/>
    </source>
</evidence>
<feature type="transmembrane region" description="Helical" evidence="6">
    <location>
        <begin position="7"/>
        <end position="26"/>
    </location>
</feature>
<dbReference type="AlphaFoldDB" id="A0A3P3WGA7"/>
<dbReference type="OrthoDB" id="9811281at2"/>
<keyword evidence="1 4" id="KW-0349">Heme</keyword>
<dbReference type="Gene3D" id="6.10.280.130">
    <property type="match status" value="1"/>
</dbReference>
<dbReference type="GO" id="GO:0009055">
    <property type="term" value="F:electron transfer activity"/>
    <property type="evidence" value="ECO:0007669"/>
    <property type="project" value="InterPro"/>
</dbReference>
<comment type="caution">
    <text evidence="8">The sequence shown here is derived from an EMBL/GenBank/DDBJ whole genome shotgun (WGS) entry which is preliminary data.</text>
</comment>
<feature type="region of interest" description="Disordered" evidence="5">
    <location>
        <begin position="276"/>
        <end position="297"/>
    </location>
</feature>
<dbReference type="PANTHER" id="PTHR33751">
    <property type="entry name" value="CBB3-TYPE CYTOCHROME C OXIDASE SUBUNIT FIXP"/>
    <property type="match status" value="1"/>
</dbReference>
<name>A0A3P3WGA7_9FLAO</name>
<keyword evidence="3 4" id="KW-0408">Iron</keyword>
<dbReference type="PROSITE" id="PS51007">
    <property type="entry name" value="CYTC"/>
    <property type="match status" value="1"/>
</dbReference>
<evidence type="ECO:0000256" key="1">
    <source>
        <dbReference type="ARBA" id="ARBA00022617"/>
    </source>
</evidence>
<proteinExistence type="predicted"/>
<evidence type="ECO:0000256" key="4">
    <source>
        <dbReference type="PROSITE-ProRule" id="PRU00433"/>
    </source>
</evidence>
<dbReference type="Gene3D" id="1.10.760.10">
    <property type="entry name" value="Cytochrome c-like domain"/>
    <property type="match status" value="1"/>
</dbReference>
<keyword evidence="6" id="KW-1133">Transmembrane helix</keyword>
<accession>A0A3P3WGA7</accession>
<dbReference type="InterPro" id="IPR050597">
    <property type="entry name" value="Cytochrome_c_Oxidase_Subunit"/>
</dbReference>
<dbReference type="Pfam" id="PF13442">
    <property type="entry name" value="Cytochrome_CBB3"/>
    <property type="match status" value="1"/>
</dbReference>
<feature type="domain" description="Cytochrome c" evidence="7">
    <location>
        <begin position="194"/>
        <end position="274"/>
    </location>
</feature>